<dbReference type="CDD" id="cd10322">
    <property type="entry name" value="SLC5sbd"/>
    <property type="match status" value="1"/>
</dbReference>
<feature type="transmembrane region" description="Helical" evidence="8">
    <location>
        <begin position="75"/>
        <end position="97"/>
    </location>
</feature>
<evidence type="ECO:0000256" key="6">
    <source>
        <dbReference type="ARBA" id="ARBA00023136"/>
    </source>
</evidence>
<dbReference type="GO" id="GO:0022857">
    <property type="term" value="F:transmembrane transporter activity"/>
    <property type="evidence" value="ECO:0007669"/>
    <property type="project" value="InterPro"/>
</dbReference>
<feature type="transmembrane region" description="Helical" evidence="8">
    <location>
        <begin position="157"/>
        <end position="178"/>
    </location>
</feature>
<dbReference type="EMBL" id="BA000011">
    <property type="protein sequence ID" value="BAB59289.1"/>
    <property type="molecule type" value="Genomic_DNA"/>
</dbReference>
<dbReference type="InterPro" id="IPR050277">
    <property type="entry name" value="Sodium:Solute_Symporter"/>
</dbReference>
<feature type="transmembrane region" description="Helical" evidence="8">
    <location>
        <begin position="118"/>
        <end position="137"/>
    </location>
</feature>
<name>Q97CF4_THEVO</name>
<comment type="similarity">
    <text evidence="2 7">Belongs to the sodium:solute symporter (SSF) (TC 2.A.21) family.</text>
</comment>
<evidence type="ECO:0000256" key="2">
    <source>
        <dbReference type="ARBA" id="ARBA00006434"/>
    </source>
</evidence>
<dbReference type="KEGG" id="tvo:TVG0152244"/>
<dbReference type="STRING" id="273116.gene:9380917"/>
<feature type="transmembrane region" description="Helical" evidence="8">
    <location>
        <begin position="390"/>
        <end position="412"/>
    </location>
</feature>
<evidence type="ECO:0000313" key="9">
    <source>
        <dbReference type="EMBL" id="BAB59289.1"/>
    </source>
</evidence>
<dbReference type="Proteomes" id="UP000001017">
    <property type="component" value="Chromosome"/>
</dbReference>
<dbReference type="AlphaFoldDB" id="Q97CF4"/>
<sequence>MSVGVEVLTISFVVIVIAAVIGFLARSKNVSLEQWAVGGRNIGALLIWFLLAGEIYTAFTFLGVPGYAYAFGAPAYYALSYGVLAYLTSYFILPKIWRISKKKNIMTQPDFFKERYQSTLLATIVAVVGVVFMVPYLELQVSAITDILEVMGYNVIMPAYVMIITFVLTAGYVIMNGLRSATFTAFFKDGLALIVIFSALIVIPAVQFGDLNNMMHRMVTNYSEYLYFPGHSELGLSWFVSVVLMSALGFFMWPHSFQSYISAKNDNVLKKNAVFLPVYNVLLVITVFMGFAALLYNPHLSNADDAFLIVARASFPSWWNGVVAGAITLGSMVPASVLLIASSTIISKNLYKDLINKKASDSSVKFIAQVFVAIITGVALLFAIEFPALFVNLLLLGYSGITLFFPGIVMGITWRKVTAVGVISGIITGLIVNAVFFLPLSSYSHIIYPGLVGLFADTVVTILVSLVTKAPSGEVIEEFVTA</sequence>
<dbReference type="Pfam" id="PF00474">
    <property type="entry name" value="SSF"/>
    <property type="match status" value="1"/>
</dbReference>
<dbReference type="PhylomeDB" id="Q97CF4"/>
<evidence type="ECO:0000256" key="4">
    <source>
        <dbReference type="ARBA" id="ARBA00022692"/>
    </source>
</evidence>
<dbReference type="PANTHER" id="PTHR48086">
    <property type="entry name" value="SODIUM/PROLINE SYMPORTER-RELATED"/>
    <property type="match status" value="1"/>
</dbReference>
<feature type="transmembrane region" description="Helical" evidence="8">
    <location>
        <begin position="419"/>
        <end position="440"/>
    </location>
</feature>
<dbReference type="GeneID" id="1441632"/>
<gene>
    <name evidence="9" type="ORF">TVG0152244</name>
</gene>
<feature type="transmembrane region" description="Helical" evidence="8">
    <location>
        <begin position="274"/>
        <end position="297"/>
    </location>
</feature>
<dbReference type="InterPro" id="IPR038377">
    <property type="entry name" value="Na/Glc_symporter_sf"/>
</dbReference>
<proteinExistence type="inferred from homology"/>
<dbReference type="HOGENOM" id="CLU_018808_15_0_2"/>
<feature type="transmembrane region" description="Helical" evidence="8">
    <location>
        <begin position="366"/>
        <end position="384"/>
    </location>
</feature>
<keyword evidence="5 8" id="KW-1133">Transmembrane helix</keyword>
<dbReference type="Gene3D" id="1.20.1730.10">
    <property type="entry name" value="Sodium/glucose cotransporter"/>
    <property type="match status" value="1"/>
</dbReference>
<evidence type="ECO:0000313" key="10">
    <source>
        <dbReference type="Proteomes" id="UP000001017"/>
    </source>
</evidence>
<keyword evidence="10" id="KW-1185">Reference proteome</keyword>
<evidence type="ECO:0000256" key="1">
    <source>
        <dbReference type="ARBA" id="ARBA00004141"/>
    </source>
</evidence>
<dbReference type="PaxDb" id="273116-14324361"/>
<accession>Q97CF4</accession>
<dbReference type="GO" id="GO:0005886">
    <property type="term" value="C:plasma membrane"/>
    <property type="evidence" value="ECO:0007669"/>
    <property type="project" value="TreeGrafter"/>
</dbReference>
<evidence type="ECO:0000256" key="8">
    <source>
        <dbReference type="SAM" id="Phobius"/>
    </source>
</evidence>
<reference evidence="9 10" key="1">
    <citation type="journal article" date="1999" name="Proc. Jpn. Acad.">
        <title>Determination of the complete genomic DNA sequence of Thermoplasma volvanium GSS1.</title>
        <authorList>
            <person name="Kawashima T."/>
            <person name="Yamamoto Y."/>
            <person name="Aramaki H."/>
            <person name="Nunoshiba T."/>
            <person name="Kawamoto T."/>
            <person name="Watanabe K."/>
            <person name="Yamazaki M."/>
            <person name="Kanehori K."/>
            <person name="Amano N."/>
            <person name="Ohya Y."/>
            <person name="Makino K."/>
            <person name="Suzuki M."/>
        </authorList>
    </citation>
    <scope>NUCLEOTIDE SEQUENCE [LARGE SCALE GENOMIC DNA]</scope>
    <source>
        <strain evidence="10">ATCC 51530 / DSM 4299 / JCM 9571 / NBRC 15438 / GSS1</strain>
    </source>
</reference>
<organism evidence="9 10">
    <name type="scientific">Thermoplasma volcanium (strain ATCC 51530 / DSM 4299 / JCM 9571 / NBRC 15438 / GSS1)</name>
    <dbReference type="NCBI Taxonomy" id="273116"/>
    <lineage>
        <taxon>Archaea</taxon>
        <taxon>Methanobacteriati</taxon>
        <taxon>Thermoplasmatota</taxon>
        <taxon>Thermoplasmata</taxon>
        <taxon>Thermoplasmatales</taxon>
        <taxon>Thermoplasmataceae</taxon>
        <taxon>Thermoplasma</taxon>
    </lineage>
</organism>
<feature type="transmembrane region" description="Helical" evidence="8">
    <location>
        <begin position="446"/>
        <end position="467"/>
    </location>
</feature>
<protein>
    <submittedName>
        <fullName evidence="9">Proline permease</fullName>
    </submittedName>
</protein>
<keyword evidence="4 8" id="KW-0812">Transmembrane</keyword>
<dbReference type="PROSITE" id="PS50283">
    <property type="entry name" value="NA_SOLUT_SYMP_3"/>
    <property type="match status" value="1"/>
</dbReference>
<dbReference type="OrthoDB" id="19182at2157"/>
<feature type="transmembrane region" description="Helical" evidence="8">
    <location>
        <begin position="6"/>
        <end position="25"/>
    </location>
</feature>
<feature type="transmembrane region" description="Helical" evidence="8">
    <location>
        <begin position="235"/>
        <end position="253"/>
    </location>
</feature>
<evidence type="ECO:0000256" key="3">
    <source>
        <dbReference type="ARBA" id="ARBA00022448"/>
    </source>
</evidence>
<feature type="transmembrane region" description="Helical" evidence="8">
    <location>
        <begin position="317"/>
        <end position="346"/>
    </location>
</feature>
<feature type="transmembrane region" description="Helical" evidence="8">
    <location>
        <begin position="45"/>
        <end position="69"/>
    </location>
</feature>
<evidence type="ECO:0000256" key="7">
    <source>
        <dbReference type="RuleBase" id="RU362091"/>
    </source>
</evidence>
<dbReference type="InterPro" id="IPR001734">
    <property type="entry name" value="Na/solute_symporter"/>
</dbReference>
<keyword evidence="3" id="KW-0813">Transport</keyword>
<keyword evidence="6 8" id="KW-0472">Membrane</keyword>
<dbReference type="eggNOG" id="arCOG01316">
    <property type="taxonomic scope" value="Archaea"/>
</dbReference>
<evidence type="ECO:0000256" key="5">
    <source>
        <dbReference type="ARBA" id="ARBA00022989"/>
    </source>
</evidence>
<comment type="subcellular location">
    <subcellularLocation>
        <location evidence="1">Membrane</location>
        <topology evidence="1">Multi-pass membrane protein</topology>
    </subcellularLocation>
</comment>
<dbReference type="PANTHER" id="PTHR48086:SF8">
    <property type="entry name" value="MONOCARBOXYLIC ACID PERMEASE"/>
    <property type="match status" value="1"/>
</dbReference>
<reference evidence="9 10" key="2">
    <citation type="journal article" date="2000" name="Proc. Natl. Acad. Sci. U.S.A.">
        <title>Archaeal adaptation to higher temperatures revealed by genomic sequence of Thermoplasma volcanium.</title>
        <authorList>
            <person name="Kawashima T."/>
            <person name="Amano N."/>
            <person name="Koike H."/>
            <person name="Makino S."/>
            <person name="Higuchi S."/>
            <person name="Kawashima-Ohya Y."/>
            <person name="Watanabe K."/>
            <person name="Yamazaki M."/>
            <person name="Kanehori K."/>
            <person name="Kawamoto T."/>
            <person name="Nunoshiba T."/>
            <person name="Yamamoto Y."/>
            <person name="Aramaki H."/>
            <person name="Makino K."/>
            <person name="Suzuki M."/>
        </authorList>
    </citation>
    <scope>NUCLEOTIDE SEQUENCE [LARGE SCALE GENOMIC DNA]</scope>
    <source>
        <strain evidence="10">ATCC 51530 / DSM 4299 / JCM 9571 / NBRC 15438 / GSS1</strain>
    </source>
</reference>
<feature type="transmembrane region" description="Helical" evidence="8">
    <location>
        <begin position="190"/>
        <end position="209"/>
    </location>
</feature>
<dbReference type="RefSeq" id="WP_010916402.1">
    <property type="nucleotide sequence ID" value="NC_002689.2"/>
</dbReference>